<dbReference type="SMART" id="SM00363">
    <property type="entry name" value="S4"/>
    <property type="match status" value="1"/>
</dbReference>
<protein>
    <recommendedName>
        <fullName evidence="4">Pseudouridine synthase</fullName>
        <ecNumber evidence="4">5.4.99.-</ecNumber>
    </recommendedName>
</protein>
<dbReference type="Proteomes" id="UP001497527">
    <property type="component" value="Unassembled WGS sequence"/>
</dbReference>
<dbReference type="InterPro" id="IPR006224">
    <property type="entry name" value="PsdUridine_synth_RluA-like_CS"/>
</dbReference>
<evidence type="ECO:0000256" key="2">
    <source>
        <dbReference type="ARBA" id="ARBA00023235"/>
    </source>
</evidence>
<dbReference type="CDD" id="cd02869">
    <property type="entry name" value="PseudoU_synth_RluA_like"/>
    <property type="match status" value="1"/>
</dbReference>
<dbReference type="NCBIfam" id="TIGR00005">
    <property type="entry name" value="rluA_subfam"/>
    <property type="match status" value="1"/>
</dbReference>
<dbReference type="PANTHER" id="PTHR21600">
    <property type="entry name" value="MITOCHONDRIAL RNA PSEUDOURIDINE SYNTHASE"/>
    <property type="match status" value="1"/>
</dbReference>
<accession>A0ABP1ERY8</accession>
<comment type="caution">
    <text evidence="6">The sequence shown here is derived from an EMBL/GenBank/DDBJ whole genome shotgun (WGS) entry which is preliminary data.</text>
</comment>
<dbReference type="InterPro" id="IPR002942">
    <property type="entry name" value="S4_RNA-bd"/>
</dbReference>
<dbReference type="SUPFAM" id="SSF55174">
    <property type="entry name" value="Alpha-L RNA-binding motif"/>
    <property type="match status" value="1"/>
</dbReference>
<dbReference type="InterPro" id="IPR036986">
    <property type="entry name" value="S4_RNA-bd_sf"/>
</dbReference>
<dbReference type="RefSeq" id="WP_348713720.1">
    <property type="nucleotide sequence ID" value="NZ_CAXJIO010000002.1"/>
</dbReference>
<comment type="function">
    <text evidence="4">Responsible for synthesis of pseudouridine from uracil.</text>
</comment>
<dbReference type="GO" id="GO:0016853">
    <property type="term" value="F:isomerase activity"/>
    <property type="evidence" value="ECO:0007669"/>
    <property type="project" value="UniProtKB-KW"/>
</dbReference>
<name>A0ABP1ERY8_9FLAO</name>
<dbReference type="PROSITE" id="PS01129">
    <property type="entry name" value="PSI_RLU"/>
    <property type="match status" value="1"/>
</dbReference>
<keyword evidence="2 4" id="KW-0413">Isomerase</keyword>
<evidence type="ECO:0000256" key="4">
    <source>
        <dbReference type="RuleBase" id="RU362028"/>
    </source>
</evidence>
<gene>
    <name evidence="6" type="ORF">T190423A01A_110097</name>
</gene>
<dbReference type="InterPro" id="IPR006225">
    <property type="entry name" value="PsdUridine_synth_RluC/D"/>
</dbReference>
<dbReference type="EMBL" id="CAXJIO010000002">
    <property type="protein sequence ID" value="CAL2101207.1"/>
    <property type="molecule type" value="Genomic_DNA"/>
</dbReference>
<dbReference type="Pfam" id="PF01479">
    <property type="entry name" value="S4"/>
    <property type="match status" value="1"/>
</dbReference>
<reference evidence="6 7" key="1">
    <citation type="submission" date="2024-05" db="EMBL/GenBank/DDBJ databases">
        <authorList>
            <person name="Duchaud E."/>
        </authorList>
    </citation>
    <scope>NUCLEOTIDE SEQUENCE [LARGE SCALE GENOMIC DNA]</scope>
    <source>
        <strain evidence="6">Ena-SAMPLE-TAB-13-05-2024-13:56:06:370-140308</strain>
    </source>
</reference>
<proteinExistence type="inferred from homology"/>
<comment type="catalytic activity">
    <reaction evidence="4">
        <text>a uridine in RNA = a pseudouridine in RNA</text>
        <dbReference type="Rhea" id="RHEA:48348"/>
        <dbReference type="Rhea" id="RHEA-COMP:12068"/>
        <dbReference type="Rhea" id="RHEA-COMP:12069"/>
        <dbReference type="ChEBI" id="CHEBI:65314"/>
        <dbReference type="ChEBI" id="CHEBI:65315"/>
    </reaction>
</comment>
<evidence type="ECO:0000313" key="7">
    <source>
        <dbReference type="Proteomes" id="UP001497527"/>
    </source>
</evidence>
<comment type="similarity">
    <text evidence="1 4">Belongs to the pseudouridine synthase RluA family.</text>
</comment>
<dbReference type="EC" id="5.4.99.-" evidence="4"/>
<dbReference type="Gene3D" id="3.10.290.10">
    <property type="entry name" value="RNA-binding S4 domain"/>
    <property type="match status" value="1"/>
</dbReference>
<sequence length="347" mass="39836">MKEHENKEIDNDELYEHYRFVATDGQEPLRVDKFLMNFIENATRNKIQQAAKAGNVLVNDIAVKSNYKVKPKDVVRVVLAYPPHENLLVAEDIPLNIVYEDDEVIVVNKEPGMVVHPGHGNYSGTLVNGLIHHIENLPNNSSDRPGLVHRIDKDTSGLLVVAKTEFAMAHLSKQFFDRTTERLYYALVWGNIDEDSGTIEGHIGRSFTNRMQMDVFPDGEHGKPAITHFKVIERYTYVTLVQCKLETGRTHQIRAHFKHIGHTLFNDERYGGDRILKGTTFTKYKQFVDNCFKVLPRQALHAKTLGFTHPTTGEFLQFNSEIPKDITDCLEKWKRYSENSTLELEDE</sequence>
<dbReference type="PANTHER" id="PTHR21600:SF44">
    <property type="entry name" value="RIBOSOMAL LARGE SUBUNIT PSEUDOURIDINE SYNTHASE D"/>
    <property type="match status" value="1"/>
</dbReference>
<evidence type="ECO:0000313" key="6">
    <source>
        <dbReference type="EMBL" id="CAL2101207.1"/>
    </source>
</evidence>
<organism evidence="6 7">
    <name type="scientific">Tenacibaculum polynesiense</name>
    <dbReference type="NCBI Taxonomy" id="3137857"/>
    <lineage>
        <taxon>Bacteria</taxon>
        <taxon>Pseudomonadati</taxon>
        <taxon>Bacteroidota</taxon>
        <taxon>Flavobacteriia</taxon>
        <taxon>Flavobacteriales</taxon>
        <taxon>Flavobacteriaceae</taxon>
        <taxon>Tenacibaculum</taxon>
    </lineage>
</organism>
<keyword evidence="7" id="KW-1185">Reference proteome</keyword>
<dbReference type="Pfam" id="PF00849">
    <property type="entry name" value="PseudoU_synth_2"/>
    <property type="match status" value="1"/>
</dbReference>
<dbReference type="InterPro" id="IPR050188">
    <property type="entry name" value="RluA_PseudoU_synthase"/>
</dbReference>
<dbReference type="CDD" id="cd00165">
    <property type="entry name" value="S4"/>
    <property type="match status" value="1"/>
</dbReference>
<keyword evidence="3" id="KW-0694">RNA-binding</keyword>
<dbReference type="Gene3D" id="3.30.2350.10">
    <property type="entry name" value="Pseudouridine synthase"/>
    <property type="match status" value="1"/>
</dbReference>
<dbReference type="PROSITE" id="PS50889">
    <property type="entry name" value="S4"/>
    <property type="match status" value="1"/>
</dbReference>
<feature type="domain" description="RNA-binding S4" evidence="5">
    <location>
        <begin position="29"/>
        <end position="94"/>
    </location>
</feature>
<dbReference type="InterPro" id="IPR006145">
    <property type="entry name" value="PsdUridine_synth_RsuA/RluA"/>
</dbReference>
<evidence type="ECO:0000259" key="5">
    <source>
        <dbReference type="SMART" id="SM00363"/>
    </source>
</evidence>
<dbReference type="SUPFAM" id="SSF55120">
    <property type="entry name" value="Pseudouridine synthase"/>
    <property type="match status" value="1"/>
</dbReference>
<dbReference type="InterPro" id="IPR020103">
    <property type="entry name" value="PsdUridine_synth_cat_dom_sf"/>
</dbReference>
<evidence type="ECO:0000256" key="1">
    <source>
        <dbReference type="ARBA" id="ARBA00010876"/>
    </source>
</evidence>
<evidence type="ECO:0000256" key="3">
    <source>
        <dbReference type="PROSITE-ProRule" id="PRU00182"/>
    </source>
</evidence>